<protein>
    <submittedName>
        <fullName evidence="2">Uncharacterized protein</fullName>
    </submittedName>
</protein>
<organism evidence="2 3">
    <name type="scientific">Linum trigynum</name>
    <dbReference type="NCBI Taxonomy" id="586398"/>
    <lineage>
        <taxon>Eukaryota</taxon>
        <taxon>Viridiplantae</taxon>
        <taxon>Streptophyta</taxon>
        <taxon>Embryophyta</taxon>
        <taxon>Tracheophyta</taxon>
        <taxon>Spermatophyta</taxon>
        <taxon>Magnoliopsida</taxon>
        <taxon>eudicotyledons</taxon>
        <taxon>Gunneridae</taxon>
        <taxon>Pentapetalae</taxon>
        <taxon>rosids</taxon>
        <taxon>fabids</taxon>
        <taxon>Malpighiales</taxon>
        <taxon>Linaceae</taxon>
        <taxon>Linum</taxon>
    </lineage>
</organism>
<feature type="region of interest" description="Disordered" evidence="1">
    <location>
        <begin position="43"/>
        <end position="66"/>
    </location>
</feature>
<gene>
    <name evidence="2" type="ORF">LTRI10_LOCUS51723</name>
</gene>
<evidence type="ECO:0000256" key="1">
    <source>
        <dbReference type="SAM" id="MobiDB-lite"/>
    </source>
</evidence>
<dbReference type="GO" id="GO:0006355">
    <property type="term" value="P:regulation of DNA-templated transcription"/>
    <property type="evidence" value="ECO:0007669"/>
    <property type="project" value="InterPro"/>
</dbReference>
<dbReference type="Gene3D" id="2.170.150.80">
    <property type="entry name" value="NAC domain"/>
    <property type="match status" value="1"/>
</dbReference>
<evidence type="ECO:0000313" key="3">
    <source>
        <dbReference type="Proteomes" id="UP001497516"/>
    </source>
</evidence>
<dbReference type="AlphaFoldDB" id="A0AAV2GPK9"/>
<dbReference type="Proteomes" id="UP001497516">
    <property type="component" value="Chromosome 9"/>
</dbReference>
<reference evidence="2 3" key="1">
    <citation type="submission" date="2024-04" db="EMBL/GenBank/DDBJ databases">
        <authorList>
            <person name="Fracassetti M."/>
        </authorList>
    </citation>
    <scope>NUCLEOTIDE SEQUENCE [LARGE SCALE GENOMIC DNA]</scope>
</reference>
<proteinExistence type="predicted"/>
<evidence type="ECO:0000313" key="2">
    <source>
        <dbReference type="EMBL" id="CAL1412426.1"/>
    </source>
</evidence>
<keyword evidence="3" id="KW-1185">Reference proteome</keyword>
<dbReference type="GO" id="GO:0003677">
    <property type="term" value="F:DNA binding"/>
    <property type="evidence" value="ECO:0007669"/>
    <property type="project" value="InterPro"/>
</dbReference>
<name>A0AAV2GPK9_9ROSI</name>
<dbReference type="EMBL" id="OZ034822">
    <property type="protein sequence ID" value="CAL1412426.1"/>
    <property type="molecule type" value="Genomic_DNA"/>
</dbReference>
<dbReference type="InterPro" id="IPR036093">
    <property type="entry name" value="NAC_dom_sf"/>
</dbReference>
<sequence>MEPWDIWNQYFRGGAHKEDADDGDDDEKKNNRLYLFTPLKKRTATGSRLDRSVGSNGGTWHEDNVGRESQTLGGAVLWTVKRFSYRTKKNKKEEDKGTQLTFTAQIYIRRGVTSLSCFYLFPFLPPLNLPFLSQWRHDCN</sequence>
<dbReference type="SUPFAM" id="SSF101941">
    <property type="entry name" value="NAC domain"/>
    <property type="match status" value="1"/>
</dbReference>
<accession>A0AAV2GPK9</accession>